<feature type="compositionally biased region" description="Low complexity" evidence="1">
    <location>
        <begin position="101"/>
        <end position="111"/>
    </location>
</feature>
<dbReference type="InterPro" id="IPR053793">
    <property type="entry name" value="PB1-like"/>
</dbReference>
<organism evidence="3 4">
    <name type="scientific">Geranomyces variabilis</name>
    <dbReference type="NCBI Taxonomy" id="109894"/>
    <lineage>
        <taxon>Eukaryota</taxon>
        <taxon>Fungi</taxon>
        <taxon>Fungi incertae sedis</taxon>
        <taxon>Chytridiomycota</taxon>
        <taxon>Chytridiomycota incertae sedis</taxon>
        <taxon>Chytridiomycetes</taxon>
        <taxon>Spizellomycetales</taxon>
        <taxon>Powellomycetaceae</taxon>
        <taxon>Geranomyces</taxon>
    </lineage>
</organism>
<feature type="compositionally biased region" description="Low complexity" evidence="1">
    <location>
        <begin position="147"/>
        <end position="177"/>
    </location>
</feature>
<dbReference type="PANTHER" id="PTHR47339">
    <property type="entry name" value="CELL DIVISION CONTROL PROTEIN 24"/>
    <property type="match status" value="1"/>
</dbReference>
<dbReference type="GO" id="GO:0000935">
    <property type="term" value="C:division septum"/>
    <property type="evidence" value="ECO:0007669"/>
    <property type="project" value="TreeGrafter"/>
</dbReference>
<dbReference type="InterPro" id="IPR000270">
    <property type="entry name" value="PB1_dom"/>
</dbReference>
<comment type="caution">
    <text evidence="3">The sequence shown here is derived from an EMBL/GenBank/DDBJ whole genome shotgun (WGS) entry which is preliminary data.</text>
</comment>
<dbReference type="SUPFAM" id="SSF54277">
    <property type="entry name" value="CAD &amp; PB1 domains"/>
    <property type="match status" value="1"/>
</dbReference>
<keyword evidence="4" id="KW-1185">Reference proteome</keyword>
<sequence>MLPPPILTSRSNSSPYPLSQLANGQESQQAPKLQQLPAPRPTGRENRSYDSSSSSSSGAAGRPALSYGVSFNGYDAGTRPMGPVGRLVGEPQMYTRSNSTPDMGPGPARGRGPPPNMPLPPTPGMGSSAGASARSMSSGLPYHHQNSSASISSAGSANGSSLASSNSIYTNNTSSSNNPPPTPITGGAPSVRVKMHYGTDVFVVAVPATCSFPELQSKMERKVRMCGGAAAAAVSDGRRFRMRYRDEDGDLIAINDSRDVAMAFEAASRAEPTAGDNRGFISLWIVQQKGRSMSFGPTLLLYFATPF</sequence>
<dbReference type="PANTHER" id="PTHR47339:SF1">
    <property type="entry name" value="CELL DIVISION CONTROL PROTEIN 24"/>
    <property type="match status" value="1"/>
</dbReference>
<accession>A0AAD5XQZ9</accession>
<dbReference type="PROSITE" id="PS51745">
    <property type="entry name" value="PB1"/>
    <property type="match status" value="1"/>
</dbReference>
<dbReference type="SMART" id="SM00666">
    <property type="entry name" value="PB1"/>
    <property type="match status" value="1"/>
</dbReference>
<feature type="compositionally biased region" description="Low complexity" evidence="1">
    <location>
        <begin position="28"/>
        <end position="37"/>
    </location>
</feature>
<gene>
    <name evidence="3" type="ORF">HDU87_005673</name>
</gene>
<evidence type="ECO:0000313" key="3">
    <source>
        <dbReference type="EMBL" id="KAJ3175845.1"/>
    </source>
</evidence>
<dbReference type="AlphaFoldDB" id="A0AAD5XQZ9"/>
<feature type="compositionally biased region" description="Low complexity" evidence="1">
    <location>
        <begin position="124"/>
        <end position="139"/>
    </location>
</feature>
<evidence type="ECO:0000259" key="2">
    <source>
        <dbReference type="PROSITE" id="PS51745"/>
    </source>
</evidence>
<protein>
    <recommendedName>
        <fullName evidence="2">PB1 domain-containing protein</fullName>
    </recommendedName>
</protein>
<dbReference type="GO" id="GO:0005634">
    <property type="term" value="C:nucleus"/>
    <property type="evidence" value="ECO:0007669"/>
    <property type="project" value="TreeGrafter"/>
</dbReference>
<reference evidence="3" key="1">
    <citation type="submission" date="2020-05" db="EMBL/GenBank/DDBJ databases">
        <title>Phylogenomic resolution of chytrid fungi.</title>
        <authorList>
            <person name="Stajich J.E."/>
            <person name="Amses K."/>
            <person name="Simmons R."/>
            <person name="Seto K."/>
            <person name="Myers J."/>
            <person name="Bonds A."/>
            <person name="Quandt C.A."/>
            <person name="Barry K."/>
            <person name="Liu P."/>
            <person name="Grigoriev I."/>
            <person name="Longcore J.E."/>
            <person name="James T.Y."/>
        </authorList>
    </citation>
    <scope>NUCLEOTIDE SEQUENCE</scope>
    <source>
        <strain evidence="3">JEL0379</strain>
    </source>
</reference>
<feature type="compositionally biased region" description="Polar residues" evidence="1">
    <location>
        <begin position="8"/>
        <end position="27"/>
    </location>
</feature>
<feature type="compositionally biased region" description="Pro residues" evidence="1">
    <location>
        <begin position="112"/>
        <end position="123"/>
    </location>
</feature>
<feature type="region of interest" description="Disordered" evidence="1">
    <location>
        <begin position="1"/>
        <end position="187"/>
    </location>
</feature>
<dbReference type="GO" id="GO:0031106">
    <property type="term" value="P:septin ring organization"/>
    <property type="evidence" value="ECO:0007669"/>
    <property type="project" value="TreeGrafter"/>
</dbReference>
<proteinExistence type="predicted"/>
<dbReference type="EMBL" id="JADGJQ010000047">
    <property type="protein sequence ID" value="KAJ3175845.1"/>
    <property type="molecule type" value="Genomic_DNA"/>
</dbReference>
<dbReference type="GO" id="GO:0005737">
    <property type="term" value="C:cytoplasm"/>
    <property type="evidence" value="ECO:0007669"/>
    <property type="project" value="TreeGrafter"/>
</dbReference>
<dbReference type="GO" id="GO:0043332">
    <property type="term" value="C:mating projection tip"/>
    <property type="evidence" value="ECO:0007669"/>
    <property type="project" value="TreeGrafter"/>
</dbReference>
<dbReference type="Proteomes" id="UP001212152">
    <property type="component" value="Unassembled WGS sequence"/>
</dbReference>
<dbReference type="GO" id="GO:0030010">
    <property type="term" value="P:establishment of cell polarity"/>
    <property type="evidence" value="ECO:0007669"/>
    <property type="project" value="TreeGrafter"/>
</dbReference>
<dbReference type="CDD" id="cd05992">
    <property type="entry name" value="PB1"/>
    <property type="match status" value="1"/>
</dbReference>
<feature type="domain" description="PB1" evidence="2">
    <location>
        <begin position="190"/>
        <end position="288"/>
    </location>
</feature>
<dbReference type="InterPro" id="IPR053026">
    <property type="entry name" value="CDC42_GEF"/>
</dbReference>
<evidence type="ECO:0000313" key="4">
    <source>
        <dbReference type="Proteomes" id="UP001212152"/>
    </source>
</evidence>
<name>A0AAD5XQZ9_9FUNG</name>
<dbReference type="Pfam" id="PF00564">
    <property type="entry name" value="PB1"/>
    <property type="match status" value="1"/>
</dbReference>
<dbReference type="Gene3D" id="3.10.20.90">
    <property type="entry name" value="Phosphatidylinositol 3-kinase Catalytic Subunit, Chain A, domain 1"/>
    <property type="match status" value="1"/>
</dbReference>
<evidence type="ECO:0000256" key="1">
    <source>
        <dbReference type="SAM" id="MobiDB-lite"/>
    </source>
</evidence>